<organism evidence="13 14">
    <name type="scientific">Centaurea solstitialis</name>
    <name type="common">yellow star-thistle</name>
    <dbReference type="NCBI Taxonomy" id="347529"/>
    <lineage>
        <taxon>Eukaryota</taxon>
        <taxon>Viridiplantae</taxon>
        <taxon>Streptophyta</taxon>
        <taxon>Embryophyta</taxon>
        <taxon>Tracheophyta</taxon>
        <taxon>Spermatophyta</taxon>
        <taxon>Magnoliopsida</taxon>
        <taxon>eudicotyledons</taxon>
        <taxon>Gunneridae</taxon>
        <taxon>Pentapetalae</taxon>
        <taxon>asterids</taxon>
        <taxon>campanulids</taxon>
        <taxon>Asterales</taxon>
        <taxon>Asteraceae</taxon>
        <taxon>Carduoideae</taxon>
        <taxon>Cardueae</taxon>
        <taxon>Centaureinae</taxon>
        <taxon>Centaurea</taxon>
    </lineage>
</organism>
<evidence type="ECO:0000313" key="13">
    <source>
        <dbReference type="EMBL" id="KAJ9563616.1"/>
    </source>
</evidence>
<evidence type="ECO:0000256" key="4">
    <source>
        <dbReference type="ARBA" id="ARBA00022692"/>
    </source>
</evidence>
<evidence type="ECO:0000256" key="5">
    <source>
        <dbReference type="ARBA" id="ARBA00022723"/>
    </source>
</evidence>
<dbReference type="PROSITE" id="PS00086">
    <property type="entry name" value="CYTOCHROME_P450"/>
    <property type="match status" value="1"/>
</dbReference>
<keyword evidence="5 11" id="KW-0479">Metal-binding</keyword>
<evidence type="ECO:0000256" key="7">
    <source>
        <dbReference type="ARBA" id="ARBA00023002"/>
    </source>
</evidence>
<proteinExistence type="inferred from homology"/>
<evidence type="ECO:0000256" key="10">
    <source>
        <dbReference type="ARBA" id="ARBA00023136"/>
    </source>
</evidence>
<dbReference type="SUPFAM" id="SSF48264">
    <property type="entry name" value="Cytochrome P450"/>
    <property type="match status" value="1"/>
</dbReference>
<feature type="binding site" description="axial binding residue" evidence="11">
    <location>
        <position position="478"/>
    </location>
    <ligand>
        <name>heme</name>
        <dbReference type="ChEBI" id="CHEBI:30413"/>
    </ligand>
    <ligandPart>
        <name>Fe</name>
        <dbReference type="ChEBI" id="CHEBI:18248"/>
    </ligandPart>
</feature>
<gene>
    <name evidence="13" type="ORF">OSB04_008776</name>
</gene>
<comment type="similarity">
    <text evidence="2 12">Belongs to the cytochrome P450 family.</text>
</comment>
<dbReference type="InterPro" id="IPR017972">
    <property type="entry name" value="Cyt_P450_CS"/>
</dbReference>
<protein>
    <recommendedName>
        <fullName evidence="15">Cytochrome P450</fullName>
    </recommendedName>
</protein>
<dbReference type="EMBL" id="JARYMX010000002">
    <property type="protein sequence ID" value="KAJ9563616.1"/>
    <property type="molecule type" value="Genomic_DNA"/>
</dbReference>
<dbReference type="InterPro" id="IPR002401">
    <property type="entry name" value="Cyt_P450_E_grp-I"/>
</dbReference>
<evidence type="ECO:0000256" key="3">
    <source>
        <dbReference type="ARBA" id="ARBA00022617"/>
    </source>
</evidence>
<keyword evidence="9 12" id="KW-0503">Monooxygenase</keyword>
<dbReference type="PRINTS" id="PR00385">
    <property type="entry name" value="P450"/>
</dbReference>
<evidence type="ECO:0000256" key="12">
    <source>
        <dbReference type="RuleBase" id="RU000461"/>
    </source>
</evidence>
<evidence type="ECO:0000256" key="2">
    <source>
        <dbReference type="ARBA" id="ARBA00010617"/>
    </source>
</evidence>
<keyword evidence="14" id="KW-1185">Reference proteome</keyword>
<dbReference type="GO" id="GO:0016705">
    <property type="term" value="F:oxidoreductase activity, acting on paired donors, with incorporation or reduction of molecular oxygen"/>
    <property type="evidence" value="ECO:0007669"/>
    <property type="project" value="InterPro"/>
</dbReference>
<keyword evidence="8 11" id="KW-0408">Iron</keyword>
<dbReference type="GO" id="GO:0020037">
    <property type="term" value="F:heme binding"/>
    <property type="evidence" value="ECO:0007669"/>
    <property type="project" value="InterPro"/>
</dbReference>
<evidence type="ECO:0000256" key="1">
    <source>
        <dbReference type="ARBA" id="ARBA00004370"/>
    </source>
</evidence>
<comment type="caution">
    <text evidence="13">The sequence shown here is derived from an EMBL/GenBank/DDBJ whole genome shotgun (WGS) entry which is preliminary data.</text>
</comment>
<dbReference type="InterPro" id="IPR001128">
    <property type="entry name" value="Cyt_P450"/>
</dbReference>
<evidence type="ECO:0000256" key="6">
    <source>
        <dbReference type="ARBA" id="ARBA00022989"/>
    </source>
</evidence>
<evidence type="ECO:0000256" key="11">
    <source>
        <dbReference type="PIRSR" id="PIRSR602401-1"/>
    </source>
</evidence>
<dbReference type="GO" id="GO:0016020">
    <property type="term" value="C:membrane"/>
    <property type="evidence" value="ECO:0007669"/>
    <property type="project" value="UniProtKB-SubCell"/>
</dbReference>
<comment type="subcellular location">
    <subcellularLocation>
        <location evidence="1">Membrane</location>
    </subcellularLocation>
</comment>
<dbReference type="GO" id="GO:0004497">
    <property type="term" value="F:monooxygenase activity"/>
    <property type="evidence" value="ECO:0007669"/>
    <property type="project" value="UniProtKB-KW"/>
</dbReference>
<dbReference type="PANTHER" id="PTHR24282">
    <property type="entry name" value="CYTOCHROME P450 FAMILY MEMBER"/>
    <property type="match status" value="1"/>
</dbReference>
<sequence length="530" mass="60606">MAPVMALVIFLSSLFLLRFVVKAWWTPIRIQTMMKSQGIGGLPYAFPHGNTRVITAMRNRSMNQPMELTHDIFSRIQPHVHSWIKIYGMNFVNWHGSQAQLFVTDPELVKEILSNREGAYLKTDLEGFAKKLLGESIISNEGEKWEKVRKLANRTFHADSLKNMVPEMISSVEVMLRRWKDYEGQEIDVHKEFEVLMTEVISRTAFGSSYVEGKHILEMVSKLLAITVRNTYNLRFPGIRYDTVNGCICSGIRSKPTTICFFSLILKTSDEIEAEKLDKRINKSILEIVKKRKANMDEGVDEFGSDYLGQLVKMAHESNGSKRISIEQLIGEIKAVYGAGHLTTNNLLSWTVFLLAIDQDWEEKARQEVFELFDRGTPTSDGIARLKTMNMVINESLRLYPPAHTVTRKVEREIKLGNYTVPANINIYISILALHHNQEIWGDDVLRFRPERFTNGVARATKNNPAAFLPFGMGPRTCIGLNFTTNEAKIALSMILQRYRFTLSSNYVHYPVDVFFLTPKKGVQVILHHV</sequence>
<evidence type="ECO:0000256" key="8">
    <source>
        <dbReference type="ARBA" id="ARBA00023004"/>
    </source>
</evidence>
<keyword evidence="6" id="KW-1133">Transmembrane helix</keyword>
<name>A0AA38WU24_9ASTR</name>
<evidence type="ECO:0000256" key="9">
    <source>
        <dbReference type="ARBA" id="ARBA00023033"/>
    </source>
</evidence>
<reference evidence="13" key="1">
    <citation type="submission" date="2023-03" db="EMBL/GenBank/DDBJ databases">
        <title>Chromosome-scale reference genome and RAD-based genetic map of yellow starthistle (Centaurea solstitialis) reveal putative structural variation and QTLs associated with invader traits.</title>
        <authorList>
            <person name="Reatini B."/>
            <person name="Cang F.A."/>
            <person name="Jiang Q."/>
            <person name="Mckibben M.T.W."/>
            <person name="Barker M.S."/>
            <person name="Rieseberg L.H."/>
            <person name="Dlugosch K.M."/>
        </authorList>
    </citation>
    <scope>NUCLEOTIDE SEQUENCE</scope>
    <source>
        <strain evidence="13">CAN-66</strain>
        <tissue evidence="13">Leaf</tissue>
    </source>
</reference>
<keyword evidence="3 11" id="KW-0349">Heme</keyword>
<dbReference type="Pfam" id="PF00067">
    <property type="entry name" value="p450"/>
    <property type="match status" value="1"/>
</dbReference>
<dbReference type="InterPro" id="IPR036396">
    <property type="entry name" value="Cyt_P450_sf"/>
</dbReference>
<dbReference type="GO" id="GO:0005506">
    <property type="term" value="F:iron ion binding"/>
    <property type="evidence" value="ECO:0007669"/>
    <property type="project" value="InterPro"/>
</dbReference>
<keyword evidence="4" id="KW-0812">Transmembrane</keyword>
<dbReference type="Gene3D" id="1.10.630.10">
    <property type="entry name" value="Cytochrome P450"/>
    <property type="match status" value="1"/>
</dbReference>
<evidence type="ECO:0000313" key="14">
    <source>
        <dbReference type="Proteomes" id="UP001172457"/>
    </source>
</evidence>
<dbReference type="PANTHER" id="PTHR24282:SF192">
    <property type="entry name" value="CYTOCHROME P450 CYP749A22-LIKE"/>
    <property type="match status" value="1"/>
</dbReference>
<keyword evidence="7 12" id="KW-0560">Oxidoreductase</keyword>
<accession>A0AA38WU24</accession>
<dbReference type="PRINTS" id="PR00463">
    <property type="entry name" value="EP450I"/>
</dbReference>
<dbReference type="AlphaFoldDB" id="A0AA38WU24"/>
<evidence type="ECO:0008006" key="15">
    <source>
        <dbReference type="Google" id="ProtNLM"/>
    </source>
</evidence>
<comment type="cofactor">
    <cofactor evidence="11">
        <name>heme</name>
        <dbReference type="ChEBI" id="CHEBI:30413"/>
    </cofactor>
</comment>
<dbReference type="InterPro" id="IPR050665">
    <property type="entry name" value="Cytochrome_P450_Monooxygen"/>
</dbReference>
<keyword evidence="10" id="KW-0472">Membrane</keyword>
<dbReference type="Proteomes" id="UP001172457">
    <property type="component" value="Chromosome 2"/>
</dbReference>